<evidence type="ECO:0000313" key="2">
    <source>
        <dbReference type="EMBL" id="KIP98863.1"/>
    </source>
</evidence>
<dbReference type="EMBL" id="JXQV01000030">
    <property type="protein sequence ID" value="KIP98863.1"/>
    <property type="molecule type" value="Genomic_DNA"/>
</dbReference>
<proteinExistence type="predicted"/>
<gene>
    <name evidence="2" type="ORF">RU07_19210</name>
</gene>
<dbReference type="AlphaFoldDB" id="A0A0D0KHN9"/>
<reference evidence="2 3" key="1">
    <citation type="submission" date="2014-12" db="EMBL/GenBank/DDBJ databases">
        <title>16Stimator: statistical estimation of ribosomal gene copy numbers from draft genome assemblies.</title>
        <authorList>
            <person name="Perisin M.A."/>
            <person name="Vetter M."/>
            <person name="Gilbert J.A."/>
            <person name="Bergelson J."/>
        </authorList>
    </citation>
    <scope>NUCLEOTIDE SEQUENCE [LARGE SCALE GENOMIC DNA]</scope>
    <source>
        <strain evidence="2 3">MEJ076</strain>
    </source>
</reference>
<name>A0A0D0KHN9_AGRTU</name>
<dbReference type="OrthoDB" id="7271438at2"/>
<organism evidence="2 3">
    <name type="scientific">Agrobacterium tumefaciens</name>
    <dbReference type="NCBI Taxonomy" id="358"/>
    <lineage>
        <taxon>Bacteria</taxon>
        <taxon>Pseudomonadati</taxon>
        <taxon>Pseudomonadota</taxon>
        <taxon>Alphaproteobacteria</taxon>
        <taxon>Hyphomicrobiales</taxon>
        <taxon>Rhizobiaceae</taxon>
        <taxon>Rhizobium/Agrobacterium group</taxon>
        <taxon>Agrobacterium</taxon>
        <taxon>Agrobacterium tumefaciens complex</taxon>
    </lineage>
</organism>
<sequence>MADDSTNTIKATFNTRAAADLAVEHLVQQHGIPRPDIFIQSATDENTAGSVASGGDVSKTGTVRSDAPLEGEIEVSADIPSSKIALVQRSLGEAGALRVSGAA</sequence>
<evidence type="ECO:0000313" key="3">
    <source>
        <dbReference type="Proteomes" id="UP000035017"/>
    </source>
</evidence>
<feature type="region of interest" description="Disordered" evidence="1">
    <location>
        <begin position="43"/>
        <end position="65"/>
    </location>
</feature>
<comment type="caution">
    <text evidence="2">The sequence shown here is derived from an EMBL/GenBank/DDBJ whole genome shotgun (WGS) entry which is preliminary data.</text>
</comment>
<accession>A0A0D0KHN9</accession>
<evidence type="ECO:0000256" key="1">
    <source>
        <dbReference type="SAM" id="MobiDB-lite"/>
    </source>
</evidence>
<dbReference type="Proteomes" id="UP000035017">
    <property type="component" value="Unassembled WGS sequence"/>
</dbReference>
<protein>
    <submittedName>
        <fullName evidence="2">Uncharacterized protein</fullName>
    </submittedName>
</protein>